<dbReference type="Gene3D" id="2.60.40.2230">
    <property type="entry name" value="Uncharacterised protein YcnI-like PF07987, DUF1775"/>
    <property type="match status" value="1"/>
</dbReference>
<organism evidence="4 5">
    <name type="scientific">Hypericibacter terrae</name>
    <dbReference type="NCBI Taxonomy" id="2602015"/>
    <lineage>
        <taxon>Bacteria</taxon>
        <taxon>Pseudomonadati</taxon>
        <taxon>Pseudomonadota</taxon>
        <taxon>Alphaproteobacteria</taxon>
        <taxon>Rhodospirillales</taxon>
        <taxon>Dongiaceae</taxon>
        <taxon>Hypericibacter</taxon>
    </lineage>
</organism>
<evidence type="ECO:0000313" key="4">
    <source>
        <dbReference type="EMBL" id="QEX16482.1"/>
    </source>
</evidence>
<dbReference type="InterPro" id="IPR038507">
    <property type="entry name" value="YcnI-like_sf"/>
</dbReference>
<keyword evidence="5" id="KW-1185">Reference proteome</keyword>
<dbReference type="AlphaFoldDB" id="A0A5J6MG90"/>
<feature type="region of interest" description="Disordered" evidence="1">
    <location>
        <begin position="158"/>
        <end position="179"/>
    </location>
</feature>
<feature type="chain" id="PRO_5023915466" evidence="2">
    <location>
        <begin position="22"/>
        <end position="179"/>
    </location>
</feature>
<dbReference type="KEGG" id="htq:FRZ44_17760"/>
<evidence type="ECO:0000313" key="5">
    <source>
        <dbReference type="Proteomes" id="UP000326202"/>
    </source>
</evidence>
<sequence>MRASRLLAAACMAAGAVFAMAAPALAHITFETAEAPSNGFYKAVLRVPHGCDGTATTAVRIQIPEGFIVAKPMPKPGWQVTVTEGDYGKSYDYEGSTISKGVKEIAWSNGNLPDSFYDEFVFRVRVTDIAPGTKVYFPVVQECGSKTEHWIEIPAEGKTDDDYEYPAPGLTIGAPGGDD</sequence>
<dbReference type="CDD" id="cd08545">
    <property type="entry name" value="YcnI_like"/>
    <property type="match status" value="1"/>
</dbReference>
<keyword evidence="2" id="KW-0732">Signal</keyword>
<accession>A0A5J6MG90</accession>
<dbReference type="Pfam" id="PF07987">
    <property type="entry name" value="DUF1775"/>
    <property type="match status" value="1"/>
</dbReference>
<dbReference type="EMBL" id="CP042906">
    <property type="protein sequence ID" value="QEX16482.1"/>
    <property type="molecule type" value="Genomic_DNA"/>
</dbReference>
<name>A0A5J6MG90_9PROT</name>
<feature type="signal peptide" evidence="2">
    <location>
        <begin position="1"/>
        <end position="21"/>
    </location>
</feature>
<reference evidence="4 5" key="1">
    <citation type="submission" date="2019-08" db="EMBL/GenBank/DDBJ databases">
        <title>Hyperibacter terrae gen. nov., sp. nov. and Hyperibacter viscosus sp. nov., two new members in the family Rhodospirillaceae isolated from the rhizosphere of Hypericum perforatum.</title>
        <authorList>
            <person name="Noviana Z."/>
        </authorList>
    </citation>
    <scope>NUCLEOTIDE SEQUENCE [LARGE SCALE GENOMIC DNA]</scope>
    <source>
        <strain evidence="4 5">R5913</strain>
    </source>
</reference>
<feature type="domain" description="YncI copper-binding" evidence="3">
    <location>
        <begin position="27"/>
        <end position="172"/>
    </location>
</feature>
<dbReference type="RefSeq" id="WP_225308610.1">
    <property type="nucleotide sequence ID" value="NZ_CP042906.1"/>
</dbReference>
<evidence type="ECO:0000259" key="3">
    <source>
        <dbReference type="Pfam" id="PF07987"/>
    </source>
</evidence>
<proteinExistence type="predicted"/>
<dbReference type="Proteomes" id="UP000326202">
    <property type="component" value="Chromosome"/>
</dbReference>
<protein>
    <submittedName>
        <fullName evidence="4">Nuclear export factor GLE1</fullName>
    </submittedName>
</protein>
<dbReference type="InterPro" id="IPR012533">
    <property type="entry name" value="YcnI-copper_dom"/>
</dbReference>
<gene>
    <name evidence="4" type="ORF">FRZ44_17760</name>
</gene>
<evidence type="ECO:0000256" key="1">
    <source>
        <dbReference type="SAM" id="MobiDB-lite"/>
    </source>
</evidence>
<evidence type="ECO:0000256" key="2">
    <source>
        <dbReference type="SAM" id="SignalP"/>
    </source>
</evidence>